<dbReference type="STRING" id="6277.A0A498SHD8"/>
<dbReference type="AlphaFoldDB" id="A0A498SHD8"/>
<evidence type="ECO:0000313" key="4">
    <source>
        <dbReference type="EMBL" id="VBB28513.1"/>
    </source>
</evidence>
<keyword evidence="2" id="KW-0732">Signal</keyword>
<feature type="signal peptide" evidence="2">
    <location>
        <begin position="1"/>
        <end position="22"/>
    </location>
</feature>
<sequence length="364" mass="40608">KISNEKLVASMLIFVILSTTEAYFSKSPQLQSRSYPCHLHSQALLCRLPAPPHTTPSSSAPSKPLFHLPSRLPNHATIPYSNLPPCVALCPPLPSCPPSSSVFCLFSCPLPSSLSSPGLPTASPLQYHYDSTKPISSSSSYLDRISGSYQDSYKSHPKNGNENVTDLPDSSFSEKSKPTKLLPSTQQFNQPSDIYLPNIIHENASTPLQEQLSQITEKDESVAEMAKDAGAYEVKYLIKSNCSSNDTNCVIDNFIVPPENDCCTNCLAPCRFRYIQKTSLRSDQIQEVDPVCNNELLKQIIDKQVDDDINKSKIRIERTARWFLGELFGVICGNDNFAYIIQTKDFCQHRKGNVTCYVFRPFRL</sequence>
<feature type="domain" description="Ground-like" evidence="3">
    <location>
        <begin position="289"/>
        <end position="359"/>
    </location>
</feature>
<feature type="region of interest" description="Disordered" evidence="1">
    <location>
        <begin position="149"/>
        <end position="184"/>
    </location>
</feature>
<accession>A0A498SHD8</accession>
<proteinExistence type="predicted"/>
<feature type="non-terminal residue" evidence="4">
    <location>
        <position position="1"/>
    </location>
</feature>
<dbReference type="Proteomes" id="UP000276991">
    <property type="component" value="Unassembled WGS sequence"/>
</dbReference>
<feature type="chain" id="PRO_5019798659" description="Ground-like domain-containing protein" evidence="2">
    <location>
        <begin position="23"/>
        <end position="364"/>
    </location>
</feature>
<evidence type="ECO:0000313" key="5">
    <source>
        <dbReference type="Proteomes" id="UP000276991"/>
    </source>
</evidence>
<evidence type="ECO:0000256" key="2">
    <source>
        <dbReference type="SAM" id="SignalP"/>
    </source>
</evidence>
<dbReference type="Pfam" id="PF04155">
    <property type="entry name" value="Ground-like"/>
    <property type="match status" value="1"/>
</dbReference>
<dbReference type="EMBL" id="UPTC01000419">
    <property type="protein sequence ID" value="VBB28513.1"/>
    <property type="molecule type" value="Genomic_DNA"/>
</dbReference>
<evidence type="ECO:0000256" key="1">
    <source>
        <dbReference type="SAM" id="MobiDB-lite"/>
    </source>
</evidence>
<reference evidence="4 5" key="1">
    <citation type="submission" date="2018-08" db="EMBL/GenBank/DDBJ databases">
        <authorList>
            <person name="Laetsch R D."/>
            <person name="Stevens L."/>
            <person name="Kumar S."/>
            <person name="Blaxter L. M."/>
        </authorList>
    </citation>
    <scope>NUCLEOTIDE SEQUENCE [LARGE SCALE GENOMIC DNA]</scope>
</reference>
<organism evidence="4 5">
    <name type="scientific">Acanthocheilonema viteae</name>
    <name type="common">Filarial nematode worm</name>
    <name type="synonym">Dipetalonema viteae</name>
    <dbReference type="NCBI Taxonomy" id="6277"/>
    <lineage>
        <taxon>Eukaryota</taxon>
        <taxon>Metazoa</taxon>
        <taxon>Ecdysozoa</taxon>
        <taxon>Nematoda</taxon>
        <taxon>Chromadorea</taxon>
        <taxon>Rhabditida</taxon>
        <taxon>Spirurina</taxon>
        <taxon>Spiruromorpha</taxon>
        <taxon>Filarioidea</taxon>
        <taxon>Onchocercidae</taxon>
        <taxon>Acanthocheilonema</taxon>
    </lineage>
</organism>
<keyword evidence="5" id="KW-1185">Reference proteome</keyword>
<dbReference type="OrthoDB" id="5858182at2759"/>
<feature type="compositionally biased region" description="Polar residues" evidence="1">
    <location>
        <begin position="149"/>
        <end position="171"/>
    </location>
</feature>
<evidence type="ECO:0000259" key="3">
    <source>
        <dbReference type="Pfam" id="PF04155"/>
    </source>
</evidence>
<dbReference type="InterPro" id="IPR007284">
    <property type="entry name" value="Ground-like_dom"/>
</dbReference>
<gene>
    <name evidence="4" type="ORF">NAV_LOCUS3343</name>
</gene>
<protein>
    <recommendedName>
        <fullName evidence="3">Ground-like domain-containing protein</fullName>
    </recommendedName>
</protein>
<name>A0A498SHD8_ACAVI</name>